<accession>A0A430L133</accession>
<proteinExistence type="predicted"/>
<protein>
    <submittedName>
        <fullName evidence="2">Uncharacterized protein</fullName>
    </submittedName>
</protein>
<reference evidence="2 3" key="1">
    <citation type="submission" date="2017-06" db="EMBL/GenBank/DDBJ databases">
        <title>Comparative genomic analysis of Ambrosia Fusariam Clade fungi.</title>
        <authorList>
            <person name="Stajich J.E."/>
            <person name="Carrillo J."/>
            <person name="Kijimoto T."/>
            <person name="Eskalen A."/>
            <person name="O'Donnell K."/>
            <person name="Kasson M."/>
        </authorList>
    </citation>
    <scope>NUCLEOTIDE SEQUENCE [LARGE SCALE GENOMIC DNA]</scope>
    <source>
        <strain evidence="2 3">UCR1854</strain>
    </source>
</reference>
<evidence type="ECO:0000313" key="3">
    <source>
        <dbReference type="Proteomes" id="UP000287124"/>
    </source>
</evidence>
<keyword evidence="3" id="KW-1185">Reference proteome</keyword>
<feature type="region of interest" description="Disordered" evidence="1">
    <location>
        <begin position="1"/>
        <end position="32"/>
    </location>
</feature>
<gene>
    <name evidence="2" type="ORF">BHE90_016193</name>
</gene>
<evidence type="ECO:0000256" key="1">
    <source>
        <dbReference type="SAM" id="MobiDB-lite"/>
    </source>
</evidence>
<dbReference type="EMBL" id="MIKF01000579">
    <property type="protein sequence ID" value="RTE69425.1"/>
    <property type="molecule type" value="Genomic_DNA"/>
</dbReference>
<comment type="caution">
    <text evidence="2">The sequence shown here is derived from an EMBL/GenBank/DDBJ whole genome shotgun (WGS) entry which is preliminary data.</text>
</comment>
<name>A0A430L133_9HYPO</name>
<organism evidence="2 3">
    <name type="scientific">Fusarium euwallaceae</name>
    <dbReference type="NCBI Taxonomy" id="1147111"/>
    <lineage>
        <taxon>Eukaryota</taxon>
        <taxon>Fungi</taxon>
        <taxon>Dikarya</taxon>
        <taxon>Ascomycota</taxon>
        <taxon>Pezizomycotina</taxon>
        <taxon>Sordariomycetes</taxon>
        <taxon>Hypocreomycetidae</taxon>
        <taxon>Hypocreales</taxon>
        <taxon>Nectriaceae</taxon>
        <taxon>Fusarium</taxon>
        <taxon>Fusarium solani species complex</taxon>
    </lineage>
</organism>
<feature type="compositionally biased region" description="Polar residues" evidence="1">
    <location>
        <begin position="1"/>
        <end position="10"/>
    </location>
</feature>
<dbReference type="Proteomes" id="UP000287124">
    <property type="component" value="Unassembled WGS sequence"/>
</dbReference>
<evidence type="ECO:0000313" key="2">
    <source>
        <dbReference type="EMBL" id="RTE69425.1"/>
    </source>
</evidence>
<dbReference type="AlphaFoldDB" id="A0A430L133"/>
<sequence>MPRYQHQSFSRRVGNARQGRASKAPRRSIQKNVSRLSLMNLIPRHIAELTPRSTSAAPSKFKLGTAVGHKSVASLPKASVIVRG</sequence>